<feature type="compositionally biased region" description="Basic residues" evidence="1">
    <location>
        <begin position="331"/>
        <end position="343"/>
    </location>
</feature>
<evidence type="ECO:0000259" key="2">
    <source>
        <dbReference type="Pfam" id="PF22878"/>
    </source>
</evidence>
<dbReference type="AlphaFoldDB" id="A0A8D9DTR9"/>
<sequence>MDFGAVLYEAQKNERHAESRPNFYKTKFSPPKKISKDKTKLSLNVQKFLEKQEEEERRKKEDDKKKLSELLTLRNQDRKSVNRVNKMLKLTKSANKSVLDEEEGETMVTPSEKQKKAGSFQPDEDDYGYSSQAASALYDQLSEKYLAMPEPTPRFLKPVKSSAKNISDIKDRVKAALRKEEDEKLLPHKRKRKHKESEGDEEESGRRYRSDEDDDRESDRDREKREREKEREKAKRKPMPPPMDFSELMKLAEKKQHEPVKVEKKDAEKEKKPTRSEPERLMTKKERREYAEHVERRRRLKEKEREAEARENDKGGGKIKIKRTGGEKEKTKRKRKRSRSKRK</sequence>
<dbReference type="EMBL" id="HBUF01378524">
    <property type="protein sequence ID" value="CAG6729344.1"/>
    <property type="molecule type" value="Transcribed_RNA"/>
</dbReference>
<accession>A0A8D9DTR9</accession>
<dbReference type="EMBL" id="HBUF01378525">
    <property type="protein sequence ID" value="CAG6729345.1"/>
    <property type="molecule type" value="Transcribed_RNA"/>
</dbReference>
<protein>
    <submittedName>
        <fullName evidence="3">Protein SPT2 homolog</fullName>
    </submittedName>
</protein>
<dbReference type="EMBL" id="HBUF01378523">
    <property type="protein sequence ID" value="CAG6729343.1"/>
    <property type="molecule type" value="Transcribed_RNA"/>
</dbReference>
<evidence type="ECO:0000256" key="1">
    <source>
        <dbReference type="SAM" id="MobiDB-lite"/>
    </source>
</evidence>
<feature type="region of interest" description="Disordered" evidence="1">
    <location>
        <begin position="10"/>
        <end position="40"/>
    </location>
</feature>
<feature type="region of interest" description="Disordered" evidence="1">
    <location>
        <begin position="177"/>
        <end position="343"/>
    </location>
</feature>
<evidence type="ECO:0000313" key="3">
    <source>
        <dbReference type="EMBL" id="CAG6729343.1"/>
    </source>
</evidence>
<dbReference type="Pfam" id="PF22878">
    <property type="entry name" value="SPT2_N"/>
    <property type="match status" value="1"/>
</dbReference>
<feature type="region of interest" description="Disordered" evidence="1">
    <location>
        <begin position="149"/>
        <end position="168"/>
    </location>
</feature>
<organism evidence="3">
    <name type="scientific">Cacopsylla melanoneura</name>
    <dbReference type="NCBI Taxonomy" id="428564"/>
    <lineage>
        <taxon>Eukaryota</taxon>
        <taxon>Metazoa</taxon>
        <taxon>Ecdysozoa</taxon>
        <taxon>Arthropoda</taxon>
        <taxon>Hexapoda</taxon>
        <taxon>Insecta</taxon>
        <taxon>Pterygota</taxon>
        <taxon>Neoptera</taxon>
        <taxon>Paraneoptera</taxon>
        <taxon>Hemiptera</taxon>
        <taxon>Sternorrhyncha</taxon>
        <taxon>Psylloidea</taxon>
        <taxon>Psyllidae</taxon>
        <taxon>Psyllinae</taxon>
        <taxon>Cacopsylla</taxon>
    </lineage>
</organism>
<feature type="region of interest" description="Disordered" evidence="1">
    <location>
        <begin position="93"/>
        <end position="132"/>
    </location>
</feature>
<reference evidence="3" key="1">
    <citation type="submission" date="2021-05" db="EMBL/GenBank/DDBJ databases">
        <authorList>
            <person name="Alioto T."/>
            <person name="Alioto T."/>
            <person name="Gomez Garrido J."/>
        </authorList>
    </citation>
    <scope>NUCLEOTIDE SEQUENCE</scope>
</reference>
<feature type="compositionally biased region" description="Basic and acidic residues" evidence="1">
    <location>
        <begin position="177"/>
        <end position="186"/>
    </location>
</feature>
<dbReference type="InterPro" id="IPR054552">
    <property type="entry name" value="SPT2_N"/>
</dbReference>
<feature type="compositionally biased region" description="Basic and acidic residues" evidence="1">
    <location>
        <begin position="217"/>
        <end position="233"/>
    </location>
</feature>
<proteinExistence type="predicted"/>
<feature type="compositionally biased region" description="Basic and acidic residues" evidence="1">
    <location>
        <begin position="250"/>
        <end position="316"/>
    </location>
</feature>
<feature type="domain" description="SPT2 homolog N-terminal" evidence="2">
    <location>
        <begin position="1"/>
        <end position="92"/>
    </location>
</feature>
<name>A0A8D9DTR9_9HEMI</name>